<comment type="similarity">
    <text evidence="1">Belongs to the TolB family.</text>
</comment>
<dbReference type="PANTHER" id="PTHR36842:SF1">
    <property type="entry name" value="PROTEIN TOLB"/>
    <property type="match status" value="1"/>
</dbReference>
<reference evidence="7 8" key="1">
    <citation type="submission" date="2021-04" db="EMBL/GenBank/DDBJ databases">
        <authorList>
            <person name="Rodrigo-Torres L."/>
            <person name="Arahal R. D."/>
            <person name="Lucena T."/>
        </authorList>
    </citation>
    <scope>NUCLEOTIDE SEQUENCE [LARGE SCALE GENOMIC DNA]</scope>
    <source>
        <strain evidence="7 8">CECT 30171</strain>
    </source>
</reference>
<dbReference type="Gene3D" id="2.120.10.60">
    <property type="entry name" value="Tricorn protease N-terminal domain"/>
    <property type="match status" value="1"/>
</dbReference>
<evidence type="ECO:0000256" key="1">
    <source>
        <dbReference type="ARBA" id="ARBA00009820"/>
    </source>
</evidence>
<dbReference type="Proteomes" id="UP000680116">
    <property type="component" value="Chromosome"/>
</dbReference>
<evidence type="ECO:0000313" key="7">
    <source>
        <dbReference type="EMBL" id="CAG4969651.1"/>
    </source>
</evidence>
<dbReference type="Gene3D" id="1.10.10.10">
    <property type="entry name" value="Winged helix-like DNA-binding domain superfamily/Winged helix DNA-binding domain"/>
    <property type="match status" value="1"/>
</dbReference>
<dbReference type="InterPro" id="IPR001867">
    <property type="entry name" value="OmpR/PhoB-type_DNA-bd"/>
</dbReference>
<evidence type="ECO:0000256" key="2">
    <source>
        <dbReference type="ARBA" id="ARBA00023125"/>
    </source>
</evidence>
<keyword evidence="5" id="KW-0472">Membrane</keyword>
<gene>
    <name evidence="7" type="primary">tolB_3</name>
    <name evidence="7" type="ORF">LYB30171_00550</name>
</gene>
<dbReference type="Pfam" id="PF07676">
    <property type="entry name" value="PD40"/>
    <property type="match status" value="4"/>
</dbReference>
<keyword evidence="5" id="KW-1133">Transmembrane helix</keyword>
<keyword evidence="5" id="KW-0812">Transmembrane</keyword>
<dbReference type="CDD" id="cd00383">
    <property type="entry name" value="trans_reg_C"/>
    <property type="match status" value="1"/>
</dbReference>
<evidence type="ECO:0000256" key="5">
    <source>
        <dbReference type="SAM" id="Phobius"/>
    </source>
</evidence>
<dbReference type="InterPro" id="IPR011042">
    <property type="entry name" value="6-blade_b-propeller_TolB-like"/>
</dbReference>
<accession>A0ABM8UD24</accession>
<proteinExistence type="inferred from homology"/>
<organism evidence="7 8">
    <name type="scientific">Novilysobacter luteus</name>
    <dbReference type="NCBI Taxonomy" id="2822368"/>
    <lineage>
        <taxon>Bacteria</taxon>
        <taxon>Pseudomonadati</taxon>
        <taxon>Pseudomonadota</taxon>
        <taxon>Gammaproteobacteria</taxon>
        <taxon>Lysobacterales</taxon>
        <taxon>Lysobacteraceae</taxon>
        <taxon>Novilysobacter</taxon>
    </lineage>
</organism>
<feature type="region of interest" description="Disordered" evidence="4">
    <location>
        <begin position="151"/>
        <end position="170"/>
    </location>
</feature>
<feature type="DNA-binding region" description="OmpR/PhoB-type" evidence="3">
    <location>
        <begin position="9"/>
        <end position="111"/>
    </location>
</feature>
<dbReference type="Pfam" id="PF00486">
    <property type="entry name" value="Trans_reg_C"/>
    <property type="match status" value="1"/>
</dbReference>
<dbReference type="PANTHER" id="PTHR36842">
    <property type="entry name" value="PROTEIN TOLB HOMOLOG"/>
    <property type="match status" value="1"/>
</dbReference>
<name>A0ABM8UD24_9GAMM</name>
<sequence length="790" mass="84288">MPTTLPLPSDRLRIGDCVVDVPLREVHAPGARRPRRITPKSMGVLLALVDNAGRVVGRDALLAAVWPDTLPTNDVVTQAITQLRKAFEPARDAGGQPYIETIAKSGYRLLAPIEWLPHQDHGGAGMPAVDASAAGGRPVAGAGPMEAVPTTAPTPATGAAPTPVASPASGRGDGIRGGWGTIAAAVAVALLLAIFLVWWYRPVPSPEPTSSNGKAAEDPLSIDTRLITSSPGFELGPSLNPDGSMVAYVAVPDGQRNVAIMVQTTAPTAPRQLTRPTGGADDFSPAWSPDGRTIAFLRVVPEQSCQVLVVLAGGGGERVVGRCDERHVPTFDWTPDGRGLVFGGHGVFHDRPGLFVLDLESGEPRDIEYDATPQNHDFAPHYSPDGRWIVFVRNTPVGDFWRIPATGGVAERLTWLNTQILGWDWAPSGRALIYAENNDEAGSRLFRLDLETGVRTDLGIADAQDPAVAAKVPAIAFVHRATRFGLYRFDGSGPGTSDGSERLYTSSGRDRLAALSPDGRRLAFASDRSGRYRLWLGDLERSGSAPVLLDGVEPGSRHLPSWSPDSERLLLVGRATTGEDRGHGVYEITPASGRITRLSLPVADAVQVLHAPDTAAGQGRILLVAADQQGRTGLEAFVRDDAGQWTRDATLPLVSRVQVDAARGRVVFTRPGEPGLWEADLALTPASVRQLDPEFPTVTNYRAWAVAPDGSVLGIARRSHCAALLEYRGATDAGGRSRCLDTTMRAATYGMSINPRTNEIYVTMVEYDIGDIGFASYESPPETMWPGVVK</sequence>
<evidence type="ECO:0000259" key="6">
    <source>
        <dbReference type="PROSITE" id="PS51755"/>
    </source>
</evidence>
<dbReference type="InterPro" id="IPR011659">
    <property type="entry name" value="WD40"/>
</dbReference>
<dbReference type="SUPFAM" id="SSF46894">
    <property type="entry name" value="C-terminal effector domain of the bipartite response regulators"/>
    <property type="match status" value="1"/>
</dbReference>
<dbReference type="EMBL" id="OU015430">
    <property type="protein sequence ID" value="CAG4969651.1"/>
    <property type="molecule type" value="Genomic_DNA"/>
</dbReference>
<evidence type="ECO:0000313" key="8">
    <source>
        <dbReference type="Proteomes" id="UP000680116"/>
    </source>
</evidence>
<dbReference type="Gene3D" id="2.120.10.30">
    <property type="entry name" value="TolB, C-terminal domain"/>
    <property type="match status" value="2"/>
</dbReference>
<evidence type="ECO:0000256" key="3">
    <source>
        <dbReference type="PROSITE-ProRule" id="PRU01091"/>
    </source>
</evidence>
<keyword evidence="8" id="KW-1185">Reference proteome</keyword>
<dbReference type="InterPro" id="IPR016032">
    <property type="entry name" value="Sig_transdc_resp-reg_C-effctor"/>
</dbReference>
<dbReference type="InterPro" id="IPR036388">
    <property type="entry name" value="WH-like_DNA-bd_sf"/>
</dbReference>
<dbReference type="RefSeq" id="WP_215219545.1">
    <property type="nucleotide sequence ID" value="NZ_OU015430.1"/>
</dbReference>
<dbReference type="SUPFAM" id="SSF82171">
    <property type="entry name" value="DPP6 N-terminal domain-like"/>
    <property type="match status" value="1"/>
</dbReference>
<feature type="domain" description="OmpR/PhoB-type" evidence="6">
    <location>
        <begin position="9"/>
        <end position="111"/>
    </location>
</feature>
<dbReference type="SMART" id="SM00862">
    <property type="entry name" value="Trans_reg_C"/>
    <property type="match status" value="1"/>
</dbReference>
<protein>
    <submittedName>
        <fullName evidence="7">Tol-Pal system protein TolB</fullName>
    </submittedName>
</protein>
<feature type="transmembrane region" description="Helical" evidence="5">
    <location>
        <begin position="179"/>
        <end position="200"/>
    </location>
</feature>
<keyword evidence="2 3" id="KW-0238">DNA-binding</keyword>
<dbReference type="PROSITE" id="PS51755">
    <property type="entry name" value="OMPR_PHOB"/>
    <property type="match status" value="1"/>
</dbReference>
<evidence type="ECO:0000256" key="4">
    <source>
        <dbReference type="SAM" id="MobiDB-lite"/>
    </source>
</evidence>